<dbReference type="SUPFAM" id="SSF56784">
    <property type="entry name" value="HAD-like"/>
    <property type="match status" value="1"/>
</dbReference>
<dbReference type="HOGENOM" id="CLU_052657_2_1_7"/>
<dbReference type="NCBIfam" id="TIGR01490">
    <property type="entry name" value="HAD-SF-IB-hyp1"/>
    <property type="match status" value="1"/>
</dbReference>
<dbReference type="STRING" id="326298.Suden_1221"/>
<protein>
    <submittedName>
        <fullName evidence="1">Phosphoserine phosphatase</fullName>
        <ecNumber evidence="1">3.1.3.3</ecNumber>
    </submittedName>
</protein>
<dbReference type="InterPro" id="IPR023214">
    <property type="entry name" value="HAD_sf"/>
</dbReference>
<dbReference type="InterPro" id="IPR006385">
    <property type="entry name" value="HAD_hydro_SerB1"/>
</dbReference>
<dbReference type="OrthoDB" id="9784466at2"/>
<keyword evidence="2" id="KW-1185">Reference proteome</keyword>
<name>Q30R82_SULDN</name>
<dbReference type="Pfam" id="PF12710">
    <property type="entry name" value="HAD"/>
    <property type="match status" value="1"/>
</dbReference>
<dbReference type="AlphaFoldDB" id="Q30R82"/>
<dbReference type="GO" id="GO:0016787">
    <property type="term" value="F:hydrolase activity"/>
    <property type="evidence" value="ECO:0007669"/>
    <property type="project" value="UniProtKB-KW"/>
</dbReference>
<gene>
    <name evidence="1" type="ordered locus">Suden_1221</name>
</gene>
<dbReference type="Proteomes" id="UP000002714">
    <property type="component" value="Chromosome"/>
</dbReference>
<dbReference type="eggNOG" id="COG0560">
    <property type="taxonomic scope" value="Bacteria"/>
</dbReference>
<dbReference type="InterPro" id="IPR050582">
    <property type="entry name" value="HAD-like_SerB"/>
</dbReference>
<sequence>MNLALFDFDGTLSTKDSLDEFLRYSVGKKRYILNMLKFIPNFALWKLRIIDNSTAKERLFWIFFKDMDEALFRAKAKNFSLYRLDAIIDEARMKVLEQHQEGNSRVVIVSASMRCWLEPWCHKNGIELLSTELKFEDGKYSGKFLTPNCHGQEKARRIKEHLNLDEYETIYAYGDSSGDTQMLALAHKSIKY</sequence>
<keyword evidence="1" id="KW-0378">Hydrolase</keyword>
<proteinExistence type="predicted"/>
<dbReference type="InterPro" id="IPR036412">
    <property type="entry name" value="HAD-like_sf"/>
</dbReference>
<evidence type="ECO:0000313" key="2">
    <source>
        <dbReference type="Proteomes" id="UP000002714"/>
    </source>
</evidence>
<dbReference type="PANTHER" id="PTHR43344">
    <property type="entry name" value="PHOSPHOSERINE PHOSPHATASE"/>
    <property type="match status" value="1"/>
</dbReference>
<accession>Q30R82</accession>
<dbReference type="KEGG" id="tdn:Suden_1221"/>
<evidence type="ECO:0000313" key="1">
    <source>
        <dbReference type="EMBL" id="ABB44499.1"/>
    </source>
</evidence>
<reference evidence="1 2" key="1">
    <citation type="journal article" date="2008" name="Appl. Environ. Microbiol.">
        <title>Genome of the epsilonproteobacterial chemolithoautotroph Sulfurimonas denitrificans.</title>
        <authorList>
            <person name="Sievert S.M."/>
            <person name="Scott K.M."/>
            <person name="Klotz M.G."/>
            <person name="Chain P.S.G."/>
            <person name="Hauser L.J."/>
            <person name="Hemp J."/>
            <person name="Huegler M."/>
            <person name="Land M."/>
            <person name="Lapidus A."/>
            <person name="Larimer F.W."/>
            <person name="Lucas S."/>
            <person name="Malfatti S.A."/>
            <person name="Meyer F."/>
            <person name="Paulsen I.T."/>
            <person name="Ren Q."/>
            <person name="Simon J."/>
            <person name="Bailey K."/>
            <person name="Diaz E."/>
            <person name="Fitzpatrick K.A."/>
            <person name="Glover B."/>
            <person name="Gwatney N."/>
            <person name="Korajkic A."/>
            <person name="Long A."/>
            <person name="Mobberley J.M."/>
            <person name="Pantry S.N."/>
            <person name="Pazder G."/>
            <person name="Peterson S."/>
            <person name="Quintanilla J.D."/>
            <person name="Sprinkle R."/>
            <person name="Stephens J."/>
            <person name="Thomas P."/>
            <person name="Vaughn R."/>
            <person name="Weber M.J."/>
            <person name="Wooten L.L."/>
        </authorList>
    </citation>
    <scope>NUCLEOTIDE SEQUENCE [LARGE SCALE GENOMIC DNA]</scope>
    <source>
        <strain evidence="2">ATCC 33889 / DSM 1251</strain>
    </source>
</reference>
<dbReference type="EMBL" id="CP000153">
    <property type="protein sequence ID" value="ABB44499.1"/>
    <property type="molecule type" value="Genomic_DNA"/>
</dbReference>
<dbReference type="Gene3D" id="1.20.1440.100">
    <property type="entry name" value="SG protein - dephosphorylation function"/>
    <property type="match status" value="1"/>
</dbReference>
<dbReference type="EC" id="3.1.3.3" evidence="1"/>
<dbReference type="RefSeq" id="WP_011372851.1">
    <property type="nucleotide sequence ID" value="NC_007575.1"/>
</dbReference>
<organism evidence="1 2">
    <name type="scientific">Sulfurimonas denitrificans (strain ATCC 33889 / DSM 1251)</name>
    <name type="common">Thiomicrospira denitrificans (strain ATCC 33889 / DSM 1251)</name>
    <dbReference type="NCBI Taxonomy" id="326298"/>
    <lineage>
        <taxon>Bacteria</taxon>
        <taxon>Pseudomonadati</taxon>
        <taxon>Campylobacterota</taxon>
        <taxon>Epsilonproteobacteria</taxon>
        <taxon>Campylobacterales</taxon>
        <taxon>Sulfurimonadaceae</taxon>
        <taxon>Sulfurimonas</taxon>
    </lineage>
</organism>
<dbReference type="Gene3D" id="3.40.50.1000">
    <property type="entry name" value="HAD superfamily/HAD-like"/>
    <property type="match status" value="1"/>
</dbReference>
<dbReference type="NCBIfam" id="TIGR01488">
    <property type="entry name" value="HAD-SF-IB"/>
    <property type="match status" value="1"/>
</dbReference>